<comment type="caution">
    <text evidence="2">The sequence shown here is derived from an EMBL/GenBank/DDBJ whole genome shotgun (WGS) entry which is preliminary data.</text>
</comment>
<dbReference type="InterPro" id="IPR046532">
    <property type="entry name" value="DUF6597"/>
</dbReference>
<dbReference type="Proteomes" id="UP001232063">
    <property type="component" value="Unassembled WGS sequence"/>
</dbReference>
<dbReference type="EMBL" id="JASJOU010000015">
    <property type="protein sequence ID" value="MDJ1505335.1"/>
    <property type="molecule type" value="Genomic_DNA"/>
</dbReference>
<name>A0AAE3UHD4_9BACT</name>
<dbReference type="SMART" id="SM00342">
    <property type="entry name" value="HTH_ARAC"/>
    <property type="match status" value="1"/>
</dbReference>
<dbReference type="AlphaFoldDB" id="A0AAE3UHD4"/>
<dbReference type="PROSITE" id="PS01124">
    <property type="entry name" value="HTH_ARAC_FAMILY_2"/>
    <property type="match status" value="1"/>
</dbReference>
<keyword evidence="3" id="KW-1185">Reference proteome</keyword>
<accession>A0AAE3UHD4</accession>
<evidence type="ECO:0000313" key="3">
    <source>
        <dbReference type="Proteomes" id="UP001232063"/>
    </source>
</evidence>
<gene>
    <name evidence="2" type="ORF">QNI22_32060</name>
</gene>
<reference evidence="2" key="1">
    <citation type="submission" date="2023-05" db="EMBL/GenBank/DDBJ databases">
        <authorList>
            <person name="Zhang X."/>
        </authorList>
    </citation>
    <scope>NUCLEOTIDE SEQUENCE</scope>
    <source>
        <strain evidence="2">BD1B2-1</strain>
    </source>
</reference>
<dbReference type="GO" id="GO:0003700">
    <property type="term" value="F:DNA-binding transcription factor activity"/>
    <property type="evidence" value="ECO:0007669"/>
    <property type="project" value="InterPro"/>
</dbReference>
<proteinExistence type="predicted"/>
<dbReference type="Pfam" id="PF20240">
    <property type="entry name" value="DUF6597"/>
    <property type="match status" value="1"/>
</dbReference>
<dbReference type="Pfam" id="PF12833">
    <property type="entry name" value="HTH_18"/>
    <property type="match status" value="1"/>
</dbReference>
<dbReference type="GO" id="GO:0043565">
    <property type="term" value="F:sequence-specific DNA binding"/>
    <property type="evidence" value="ECO:0007669"/>
    <property type="project" value="InterPro"/>
</dbReference>
<feature type="domain" description="HTH araC/xylS-type" evidence="1">
    <location>
        <begin position="160"/>
        <end position="262"/>
    </location>
</feature>
<dbReference type="Gene3D" id="1.10.10.60">
    <property type="entry name" value="Homeodomain-like"/>
    <property type="match status" value="1"/>
</dbReference>
<sequence length="273" mass="31520">MFLQSITPLLPLCPFIDSFWVFESDFGVPYTSSRIIVPNGKAKIIIPYLNGLVAKDESGIRERREGEIHFVGNWDKSVVISSTTRKTGTVIIELTPAGAYRFAKIAMQEVCNQIISFEQLYGTSGKNIQEQIGNTDSLAAKIQQIQQFLLSQLQTLNQHQVIVDFLTDTILKSKGQIEIKTLEQKTGYSKRYLSLLFNEYIGMSPKTLAAIVRFQQFYQLWARTSSSAFYKEELYKYYYDQSHFIKDFKRFTGYSPVRYAETDNEFGRIFYKE</sequence>
<evidence type="ECO:0000313" key="2">
    <source>
        <dbReference type="EMBL" id="MDJ1505335.1"/>
    </source>
</evidence>
<protein>
    <submittedName>
        <fullName evidence="2">Helix-turn-helix domain-containing protein</fullName>
    </submittedName>
</protein>
<evidence type="ECO:0000259" key="1">
    <source>
        <dbReference type="PROSITE" id="PS01124"/>
    </source>
</evidence>
<organism evidence="2 3">
    <name type="scientific">Xanthocytophaga agilis</name>
    <dbReference type="NCBI Taxonomy" id="3048010"/>
    <lineage>
        <taxon>Bacteria</taxon>
        <taxon>Pseudomonadati</taxon>
        <taxon>Bacteroidota</taxon>
        <taxon>Cytophagia</taxon>
        <taxon>Cytophagales</taxon>
        <taxon>Rhodocytophagaceae</taxon>
        <taxon>Xanthocytophaga</taxon>
    </lineage>
</organism>
<dbReference type="InterPro" id="IPR018060">
    <property type="entry name" value="HTH_AraC"/>
</dbReference>
<dbReference type="RefSeq" id="WP_314517283.1">
    <property type="nucleotide sequence ID" value="NZ_JASJOU010000015.1"/>
</dbReference>